<proteinExistence type="predicted"/>
<accession>A0AAD8Y1Q8</accession>
<reference evidence="2" key="1">
    <citation type="submission" date="2023-06" db="EMBL/GenBank/DDBJ databases">
        <title>Survivors Of The Sea: Transcriptome response of Skeletonema marinoi to long-term dormancy.</title>
        <authorList>
            <person name="Pinder M.I.M."/>
            <person name="Kourtchenko O."/>
            <person name="Robertson E.K."/>
            <person name="Larsson T."/>
            <person name="Maumus F."/>
            <person name="Osuna-Cruz C.M."/>
            <person name="Vancaester E."/>
            <person name="Stenow R."/>
            <person name="Vandepoele K."/>
            <person name="Ploug H."/>
            <person name="Bruchert V."/>
            <person name="Godhe A."/>
            <person name="Topel M."/>
        </authorList>
    </citation>
    <scope>NUCLEOTIDE SEQUENCE</scope>
    <source>
        <strain evidence="2">R05AC</strain>
    </source>
</reference>
<evidence type="ECO:0008006" key="4">
    <source>
        <dbReference type="Google" id="ProtNLM"/>
    </source>
</evidence>
<name>A0AAD8Y1Q8_9STRA</name>
<dbReference type="Gene3D" id="1.25.40.10">
    <property type="entry name" value="Tetratricopeptide repeat domain"/>
    <property type="match status" value="1"/>
</dbReference>
<dbReference type="Pfam" id="PF08238">
    <property type="entry name" value="Sel1"/>
    <property type="match status" value="2"/>
</dbReference>
<dbReference type="PROSITE" id="PS50005">
    <property type="entry name" value="TPR"/>
    <property type="match status" value="1"/>
</dbReference>
<feature type="repeat" description="TPR" evidence="1">
    <location>
        <begin position="25"/>
        <end position="58"/>
    </location>
</feature>
<dbReference type="InterPro" id="IPR011990">
    <property type="entry name" value="TPR-like_helical_dom_sf"/>
</dbReference>
<evidence type="ECO:0000256" key="1">
    <source>
        <dbReference type="PROSITE-ProRule" id="PRU00339"/>
    </source>
</evidence>
<keyword evidence="3" id="KW-1185">Reference proteome</keyword>
<comment type="caution">
    <text evidence="2">The sequence shown here is derived from an EMBL/GenBank/DDBJ whole genome shotgun (WGS) entry which is preliminary data.</text>
</comment>
<dbReference type="InterPro" id="IPR019734">
    <property type="entry name" value="TPR_rpt"/>
</dbReference>
<organism evidence="2 3">
    <name type="scientific">Skeletonema marinoi</name>
    <dbReference type="NCBI Taxonomy" id="267567"/>
    <lineage>
        <taxon>Eukaryota</taxon>
        <taxon>Sar</taxon>
        <taxon>Stramenopiles</taxon>
        <taxon>Ochrophyta</taxon>
        <taxon>Bacillariophyta</taxon>
        <taxon>Coscinodiscophyceae</taxon>
        <taxon>Thalassiosirophycidae</taxon>
        <taxon>Thalassiosirales</taxon>
        <taxon>Skeletonemataceae</taxon>
        <taxon>Skeletonema</taxon>
        <taxon>Skeletonema marinoi-dohrnii complex</taxon>
    </lineage>
</organism>
<dbReference type="SMART" id="SM00671">
    <property type="entry name" value="SEL1"/>
    <property type="match status" value="2"/>
</dbReference>
<dbReference type="SUPFAM" id="SSF81901">
    <property type="entry name" value="HCP-like"/>
    <property type="match status" value="1"/>
</dbReference>
<evidence type="ECO:0000313" key="2">
    <source>
        <dbReference type="EMBL" id="KAK1737807.1"/>
    </source>
</evidence>
<dbReference type="EMBL" id="JATAAI010000023">
    <property type="protein sequence ID" value="KAK1737807.1"/>
    <property type="molecule type" value="Genomic_DNA"/>
</dbReference>
<dbReference type="Proteomes" id="UP001224775">
    <property type="component" value="Unassembled WGS sequence"/>
</dbReference>
<evidence type="ECO:0000313" key="3">
    <source>
        <dbReference type="Proteomes" id="UP001224775"/>
    </source>
</evidence>
<dbReference type="AlphaFoldDB" id="A0AAD8Y1Q8"/>
<protein>
    <recommendedName>
        <fullName evidence="4">Sel1 repeat family protein</fullName>
    </recommendedName>
</protein>
<gene>
    <name evidence="2" type="ORF">QTG54_011579</name>
</gene>
<keyword evidence="1" id="KW-0802">TPR repeat</keyword>
<sequence>MLATIPLSDVEKDAIKRRRIEANDPITLREVGKDYYRERDYEKALQHWSRAAKLGDADAHYCLTILYLEGLGVEKDEKKRLYHLEEASIGGHLVARRNLTYQMAGLRGRDAEAVEFLKEVHEMGQEYEMGAFGIDVCDAAVRGYQAAVDATKSRRGR</sequence>
<dbReference type="InterPro" id="IPR006597">
    <property type="entry name" value="Sel1-like"/>
</dbReference>